<reference evidence="1 2" key="1">
    <citation type="submission" date="2013-05" db="EMBL/GenBank/DDBJ databases">
        <title>Draft genome sequence of Rubidibacter lacunae KORDI 51-2.</title>
        <authorList>
            <person name="Choi D.H."/>
            <person name="Noh J.H."/>
            <person name="Kwon K.-K."/>
            <person name="Lee J.-H."/>
            <person name="Ryu J.-Y."/>
        </authorList>
    </citation>
    <scope>NUCLEOTIDE SEQUENCE [LARGE SCALE GENOMIC DNA]</scope>
    <source>
        <strain evidence="1 2">KORDI 51-2</strain>
    </source>
</reference>
<organism evidence="1 2">
    <name type="scientific">Rubidibacter lacunae KORDI 51-2</name>
    <dbReference type="NCBI Taxonomy" id="582515"/>
    <lineage>
        <taxon>Bacteria</taxon>
        <taxon>Bacillati</taxon>
        <taxon>Cyanobacteriota</taxon>
        <taxon>Cyanophyceae</taxon>
        <taxon>Oscillatoriophycideae</taxon>
        <taxon>Chroococcales</taxon>
        <taxon>Aphanothecaceae</taxon>
        <taxon>Rubidibacter</taxon>
    </lineage>
</organism>
<dbReference type="EMBL" id="ASSJ01000041">
    <property type="protein sequence ID" value="ERN41730.1"/>
    <property type="molecule type" value="Genomic_DNA"/>
</dbReference>
<dbReference type="STRING" id="582515.KR51_00015760"/>
<keyword evidence="2" id="KW-1185">Reference proteome</keyword>
<accession>U5DPV1</accession>
<dbReference type="InParanoid" id="U5DPV1"/>
<sequence length="86" mass="8734">MPYCACAIAPTSPTVSLRVACLDAQGLIGFGGIDAAVATLQFFGADDYPHGVAVEDTAGLDLTGLRLFDGRDRQGFGAAERGGVTG</sequence>
<name>U5DPV1_9CHRO</name>
<gene>
    <name evidence="1" type="ORF">KR51_00015760</name>
</gene>
<evidence type="ECO:0000313" key="2">
    <source>
        <dbReference type="Proteomes" id="UP000016960"/>
    </source>
</evidence>
<evidence type="ECO:0000313" key="1">
    <source>
        <dbReference type="EMBL" id="ERN41730.1"/>
    </source>
</evidence>
<dbReference type="Proteomes" id="UP000016960">
    <property type="component" value="Unassembled WGS sequence"/>
</dbReference>
<proteinExistence type="predicted"/>
<protein>
    <submittedName>
        <fullName evidence="1">Uncharacterized protein</fullName>
    </submittedName>
</protein>
<comment type="caution">
    <text evidence="1">The sequence shown here is derived from an EMBL/GenBank/DDBJ whole genome shotgun (WGS) entry which is preliminary data.</text>
</comment>
<dbReference type="RefSeq" id="WP_022606289.1">
    <property type="nucleotide sequence ID" value="NZ_ASSJ01000041.1"/>
</dbReference>
<dbReference type="AlphaFoldDB" id="U5DPV1"/>